<keyword evidence="3" id="KW-1185">Reference proteome</keyword>
<dbReference type="InterPro" id="IPR042100">
    <property type="entry name" value="Bug_dom1"/>
</dbReference>
<dbReference type="SUPFAM" id="SSF53850">
    <property type="entry name" value="Periplasmic binding protein-like II"/>
    <property type="match status" value="1"/>
</dbReference>
<dbReference type="PANTHER" id="PTHR42928">
    <property type="entry name" value="TRICARBOXYLATE-BINDING PROTEIN"/>
    <property type="match status" value="1"/>
</dbReference>
<dbReference type="Pfam" id="PF03401">
    <property type="entry name" value="TctC"/>
    <property type="match status" value="1"/>
</dbReference>
<evidence type="ECO:0000256" key="1">
    <source>
        <dbReference type="ARBA" id="ARBA00006987"/>
    </source>
</evidence>
<evidence type="ECO:0000313" key="2">
    <source>
        <dbReference type="EMBL" id="ARU05067.1"/>
    </source>
</evidence>
<dbReference type="AlphaFoldDB" id="A0A1Y0EN84"/>
<dbReference type="Gene3D" id="3.40.190.10">
    <property type="entry name" value="Periplasmic binding protein-like II"/>
    <property type="match status" value="1"/>
</dbReference>
<dbReference type="InterPro" id="IPR005064">
    <property type="entry name" value="BUG"/>
</dbReference>
<organism evidence="2 3">
    <name type="scientific">Comamonas serinivorans</name>
    <dbReference type="NCBI Taxonomy" id="1082851"/>
    <lineage>
        <taxon>Bacteria</taxon>
        <taxon>Pseudomonadati</taxon>
        <taxon>Pseudomonadota</taxon>
        <taxon>Betaproteobacteria</taxon>
        <taxon>Burkholderiales</taxon>
        <taxon>Comamonadaceae</taxon>
        <taxon>Comamonas</taxon>
    </lineage>
</organism>
<dbReference type="EMBL" id="CP021455">
    <property type="protein sequence ID" value="ARU05067.1"/>
    <property type="molecule type" value="Genomic_DNA"/>
</dbReference>
<evidence type="ECO:0008006" key="4">
    <source>
        <dbReference type="Google" id="ProtNLM"/>
    </source>
</evidence>
<gene>
    <name evidence="2" type="ORF">CCO03_10525</name>
</gene>
<comment type="similarity">
    <text evidence="1">Belongs to the UPF0065 (bug) family.</text>
</comment>
<dbReference type="PANTHER" id="PTHR42928:SF5">
    <property type="entry name" value="BLR1237 PROTEIN"/>
    <property type="match status" value="1"/>
</dbReference>
<protein>
    <recommendedName>
        <fullName evidence="4">Tripartite tricarboxylate transporter substrate binding protein</fullName>
    </recommendedName>
</protein>
<proteinExistence type="inferred from homology"/>
<dbReference type="CDD" id="cd07012">
    <property type="entry name" value="PBP2_Bug_TTT"/>
    <property type="match status" value="1"/>
</dbReference>
<dbReference type="Gene3D" id="3.40.190.150">
    <property type="entry name" value="Bordetella uptake gene, domain 1"/>
    <property type="match status" value="1"/>
</dbReference>
<sequence length="435" mass="45907">MRLGVPGPPRQGTPVSAAHTNRYMGASRPIAMAPKRQPAREGAGAAWVPPPAPLCSPGDNFGPQLRAYPMRPIAPPCANGRLCAEAPPRMACRSHHPRRRNDMSQPSTPTRRQFCQLGALGLAASCTPAWANTDAFPSKPIKLIVPFPPGGLTDALARNLGASVSTQLGQPVIVDNRPGVGGTIGAELVAKSPADGHTLLLTLSSLLPSASVLYTKLRFNPEKDLICVSESAMLGGAWVVNSSLPVNNVRELVEYSKANPDKVSMASLGAGTPNHVSLTLLNNEYGAKLLHVPYKGEGPMVQDLLGGQINASIVAGIHVQAHKASGKLRCIGVQGSRRSPMLPDVPLLSEQGFKQESWSREGPMAIFAPKGLPPAVLSRLGEAFKVAAATPKVVQYLQEGGIYPHGNLPAEAQANFERYYAIVKRSTAATGVVLD</sequence>
<accession>A0A1Y0EN84</accession>
<dbReference type="Proteomes" id="UP000196138">
    <property type="component" value="Chromosome"/>
</dbReference>
<reference evidence="2 3" key="1">
    <citation type="submission" date="2017-05" db="EMBL/GenBank/DDBJ databases">
        <authorList>
            <person name="Song R."/>
            <person name="Chenine A.L."/>
            <person name="Ruprecht R.M."/>
        </authorList>
    </citation>
    <scope>NUCLEOTIDE SEQUENCE [LARGE SCALE GENOMIC DNA]</scope>
    <source>
        <strain evidence="2 3">DSM 26136</strain>
    </source>
</reference>
<name>A0A1Y0EN84_9BURK</name>
<evidence type="ECO:0000313" key="3">
    <source>
        <dbReference type="Proteomes" id="UP000196138"/>
    </source>
</evidence>
<dbReference type="KEGG" id="cser:CCO03_10525"/>